<dbReference type="PANTHER" id="PTHR14859:SF15">
    <property type="entry name" value="ENDONUCLEASE_EXONUCLEASE_PHOSPHATASE DOMAIN-CONTAINING PROTEIN"/>
    <property type="match status" value="1"/>
</dbReference>
<organism evidence="2 3">
    <name type="scientific">Bacillus thuringiensis</name>
    <dbReference type="NCBI Taxonomy" id="1428"/>
    <lineage>
        <taxon>Bacteria</taxon>
        <taxon>Bacillati</taxon>
        <taxon>Bacillota</taxon>
        <taxon>Bacilli</taxon>
        <taxon>Bacillales</taxon>
        <taxon>Bacillaceae</taxon>
        <taxon>Bacillus</taxon>
        <taxon>Bacillus cereus group</taxon>
    </lineage>
</organism>
<dbReference type="PANTHER" id="PTHR14859">
    <property type="entry name" value="CALCOFLUOR WHITE HYPERSENSITIVE PROTEIN PRECURSOR"/>
    <property type="match status" value="1"/>
</dbReference>
<evidence type="ECO:0000313" key="3">
    <source>
        <dbReference type="Proteomes" id="UP000194143"/>
    </source>
</evidence>
<dbReference type="GO" id="GO:0016020">
    <property type="term" value="C:membrane"/>
    <property type="evidence" value="ECO:0007669"/>
    <property type="project" value="GOC"/>
</dbReference>
<proteinExistence type="predicted"/>
<dbReference type="AlphaFoldDB" id="A0A1W6WXX3"/>
<sequence length="343" mass="39331">MQIRCRTFNLYQFSKPPMAWYKPGSVYSSEAWESKKKWIKDQLLNMNCDVIGFQEVFSVDALRELIKEAGFTYFSTVEMPTTDPANNKVYTSPVVAIGSKYPITSVDPVIVPPFTRDDLPITHDFKFSRTPIKAKINIQDIGDIIFYVAHLKSKRPVMKTPDFIPNEAWDKIVLDTLRSRSQGHIASLLQRGLETTILYHEVTNVLQTHNRIPIVILGDLNDDEHSIPLEALTNRERVYEINGIPYNNLTLQAKQSIYSYTIYDAFDLAPNPSGQKRIPTHYYNKLSNVLDYILVSNAFNERNPYKVGRITNYKVLDDHLKADGIKDDKQSDHAQVVITIETI</sequence>
<keyword evidence="2" id="KW-0255">Endonuclease</keyword>
<dbReference type="InterPro" id="IPR051916">
    <property type="entry name" value="GPI-anchor_lipid_remodeler"/>
</dbReference>
<gene>
    <name evidence="2" type="ORF">CAB88_30955</name>
</gene>
<geneLocation type="plasmid" evidence="2 3">
    <name>poh1</name>
</geneLocation>
<keyword evidence="2" id="KW-0378">Hydrolase</keyword>
<keyword evidence="2" id="KW-0614">Plasmid</keyword>
<reference evidence="2 3" key="1">
    <citation type="submission" date="2017-04" db="EMBL/GenBank/DDBJ databases">
        <title>Complete Genome Sequence of Bacillus thuringiensis type Strain ATCC 10792.</title>
        <authorList>
            <person name="Oh D.-H."/>
            <person name="Park B.-J."/>
            <person name="Shuai W."/>
            <person name="Chelliah R."/>
        </authorList>
    </citation>
    <scope>NUCLEOTIDE SEQUENCE [LARGE SCALE GENOMIC DNA]</scope>
    <source>
        <strain evidence="2 3">ATCC 10792</strain>
        <plasmid evidence="2 3">poh1</plasmid>
    </source>
</reference>
<dbReference type="Gene3D" id="3.60.10.10">
    <property type="entry name" value="Endonuclease/exonuclease/phosphatase"/>
    <property type="match status" value="1"/>
</dbReference>
<dbReference type="GeneID" id="67470372"/>
<dbReference type="EMBL" id="CP021062">
    <property type="protein sequence ID" value="ARP61425.1"/>
    <property type="molecule type" value="Genomic_DNA"/>
</dbReference>
<dbReference type="SUPFAM" id="SSF56219">
    <property type="entry name" value="DNase I-like"/>
    <property type="match status" value="1"/>
</dbReference>
<accession>A0A1W6WXX3</accession>
<dbReference type="Pfam" id="PF03372">
    <property type="entry name" value="Exo_endo_phos"/>
    <property type="match status" value="1"/>
</dbReference>
<keyword evidence="2" id="KW-0540">Nuclease</keyword>
<name>A0A1W6WXX3_BACTU</name>
<protein>
    <submittedName>
        <fullName evidence="2">Endonuclease</fullName>
    </submittedName>
</protein>
<evidence type="ECO:0000313" key="2">
    <source>
        <dbReference type="EMBL" id="ARP61425.1"/>
    </source>
</evidence>
<dbReference type="InterPro" id="IPR005135">
    <property type="entry name" value="Endo/exonuclease/phosphatase"/>
</dbReference>
<evidence type="ECO:0000259" key="1">
    <source>
        <dbReference type="Pfam" id="PF03372"/>
    </source>
</evidence>
<dbReference type="Proteomes" id="UP000194143">
    <property type="component" value="Plasmid poh1"/>
</dbReference>
<dbReference type="GO" id="GO:0006506">
    <property type="term" value="P:GPI anchor biosynthetic process"/>
    <property type="evidence" value="ECO:0007669"/>
    <property type="project" value="TreeGrafter"/>
</dbReference>
<dbReference type="RefSeq" id="WP_001167030.1">
    <property type="nucleotide sequence ID" value="NZ_CP021062.1"/>
</dbReference>
<feature type="domain" description="Endonuclease/exonuclease/phosphatase" evidence="1">
    <location>
        <begin position="37"/>
        <end position="333"/>
    </location>
</feature>
<dbReference type="InterPro" id="IPR036691">
    <property type="entry name" value="Endo/exonu/phosph_ase_sf"/>
</dbReference>
<keyword evidence="3" id="KW-1185">Reference proteome</keyword>
<dbReference type="GO" id="GO:0004519">
    <property type="term" value="F:endonuclease activity"/>
    <property type="evidence" value="ECO:0007669"/>
    <property type="project" value="UniProtKB-KW"/>
</dbReference>